<dbReference type="SUPFAM" id="SSF51182">
    <property type="entry name" value="RmlC-like cupins"/>
    <property type="match status" value="1"/>
</dbReference>
<dbReference type="Gene3D" id="2.60.120.10">
    <property type="entry name" value="Jelly Rolls"/>
    <property type="match status" value="1"/>
</dbReference>
<dbReference type="InterPro" id="IPR014710">
    <property type="entry name" value="RmlC-like_jellyroll"/>
</dbReference>
<dbReference type="InterPro" id="IPR003313">
    <property type="entry name" value="AraC-bd"/>
</dbReference>
<accession>A0A172TMS8</accession>
<name>A0A172TMS8_9BACL</name>
<dbReference type="PROSITE" id="PS00041">
    <property type="entry name" value="HTH_ARAC_FAMILY_1"/>
    <property type="match status" value="1"/>
</dbReference>
<dbReference type="STRING" id="1178515.SY83_21190"/>
<dbReference type="PANTHER" id="PTHR43280:SF2">
    <property type="entry name" value="HTH-TYPE TRANSCRIPTIONAL REGULATOR EXSA"/>
    <property type="match status" value="1"/>
</dbReference>
<sequence>MPVRRSVGTLQGNSFFESGLPVYMNRVRESFDMLEHAHDFVEISYVSEGAGTHYIGDQSMEVRRGDLFFIPIGISHVFRPASVRDDRPLVVYNCIFQASVLEDLLSAPGIDDKVTSWFQTHALSQNILRMRDHHEEAHRVMQEMYGEFTRRDIGFLAALYRGIIQLFILMFRKQHNHSPVPQTLHNGLEDLMRNIRLNGSSAPGLEEACTALGIGERQFSRLFKRHTGKTYIQYVQNARIEHSLRLLTGSNLSVREIAWKCGYQDIKFFNALFKKHTGMTPRAYRSSFLNLN</sequence>
<protein>
    <recommendedName>
        <fullName evidence="4">HTH araC/xylS-type domain-containing protein</fullName>
    </recommendedName>
</protein>
<dbReference type="InterPro" id="IPR011051">
    <property type="entry name" value="RmlC_Cupin_sf"/>
</dbReference>
<dbReference type="Gene3D" id="1.10.10.60">
    <property type="entry name" value="Homeodomain-like"/>
    <property type="match status" value="2"/>
</dbReference>
<keyword evidence="2" id="KW-0238">DNA-binding</keyword>
<proteinExistence type="predicted"/>
<feature type="domain" description="HTH araC/xylS-type" evidence="4">
    <location>
        <begin position="189"/>
        <end position="287"/>
    </location>
</feature>
<dbReference type="InterPro" id="IPR018062">
    <property type="entry name" value="HTH_AraC-typ_CS"/>
</dbReference>
<dbReference type="AlphaFoldDB" id="A0A172TMS8"/>
<dbReference type="SUPFAM" id="SSF46689">
    <property type="entry name" value="Homeodomain-like"/>
    <property type="match status" value="2"/>
</dbReference>
<dbReference type="Pfam" id="PF02311">
    <property type="entry name" value="AraC_binding"/>
    <property type="match status" value="1"/>
</dbReference>
<keyword evidence="1" id="KW-0805">Transcription regulation</keyword>
<dbReference type="InterPro" id="IPR020449">
    <property type="entry name" value="Tscrpt_reg_AraC-type_HTH"/>
</dbReference>
<evidence type="ECO:0000259" key="4">
    <source>
        <dbReference type="PROSITE" id="PS01124"/>
    </source>
</evidence>
<dbReference type="PROSITE" id="PS01124">
    <property type="entry name" value="HTH_ARAC_FAMILY_2"/>
    <property type="match status" value="1"/>
</dbReference>
<dbReference type="PANTHER" id="PTHR43280">
    <property type="entry name" value="ARAC-FAMILY TRANSCRIPTIONAL REGULATOR"/>
    <property type="match status" value="1"/>
</dbReference>
<dbReference type="Pfam" id="PF12833">
    <property type="entry name" value="HTH_18"/>
    <property type="match status" value="1"/>
</dbReference>
<evidence type="ECO:0000256" key="3">
    <source>
        <dbReference type="ARBA" id="ARBA00023163"/>
    </source>
</evidence>
<reference evidence="5 6" key="1">
    <citation type="submission" date="2015-01" db="EMBL/GenBank/DDBJ databases">
        <title>Paenibacillus swuensis/DY6/whole genome sequencing.</title>
        <authorList>
            <person name="Kim M.K."/>
            <person name="Srinivasan S."/>
            <person name="Lee J.-J."/>
        </authorList>
    </citation>
    <scope>NUCLEOTIDE SEQUENCE [LARGE SCALE GENOMIC DNA]</scope>
    <source>
        <strain evidence="5 6">DY6</strain>
    </source>
</reference>
<dbReference type="GO" id="GO:0003700">
    <property type="term" value="F:DNA-binding transcription factor activity"/>
    <property type="evidence" value="ECO:0007669"/>
    <property type="project" value="InterPro"/>
</dbReference>
<evidence type="ECO:0000256" key="1">
    <source>
        <dbReference type="ARBA" id="ARBA00023015"/>
    </source>
</evidence>
<keyword evidence="6" id="KW-1185">Reference proteome</keyword>
<gene>
    <name evidence="5" type="ORF">SY83_21190</name>
</gene>
<dbReference type="GO" id="GO:0043565">
    <property type="term" value="F:sequence-specific DNA binding"/>
    <property type="evidence" value="ECO:0007669"/>
    <property type="project" value="InterPro"/>
</dbReference>
<dbReference type="KEGG" id="pswu:SY83_21190"/>
<dbReference type="Proteomes" id="UP000076927">
    <property type="component" value="Chromosome"/>
</dbReference>
<evidence type="ECO:0000313" key="6">
    <source>
        <dbReference type="Proteomes" id="UP000076927"/>
    </source>
</evidence>
<dbReference type="EMBL" id="CP011388">
    <property type="protein sequence ID" value="ANE48375.1"/>
    <property type="molecule type" value="Genomic_DNA"/>
</dbReference>
<dbReference type="PATRIC" id="fig|1178515.4.peg.4292"/>
<dbReference type="InterPro" id="IPR018060">
    <property type="entry name" value="HTH_AraC"/>
</dbReference>
<organism evidence="5 6">
    <name type="scientific">Paenibacillus swuensis</name>
    <dbReference type="NCBI Taxonomy" id="1178515"/>
    <lineage>
        <taxon>Bacteria</taxon>
        <taxon>Bacillati</taxon>
        <taxon>Bacillota</taxon>
        <taxon>Bacilli</taxon>
        <taxon>Bacillales</taxon>
        <taxon>Paenibacillaceae</taxon>
        <taxon>Paenibacillus</taxon>
    </lineage>
</organism>
<keyword evidence="3" id="KW-0804">Transcription</keyword>
<evidence type="ECO:0000313" key="5">
    <source>
        <dbReference type="EMBL" id="ANE48375.1"/>
    </source>
</evidence>
<evidence type="ECO:0000256" key="2">
    <source>
        <dbReference type="ARBA" id="ARBA00023125"/>
    </source>
</evidence>
<dbReference type="PRINTS" id="PR00032">
    <property type="entry name" value="HTHARAC"/>
</dbReference>
<dbReference type="InterPro" id="IPR009057">
    <property type="entry name" value="Homeodomain-like_sf"/>
</dbReference>
<dbReference type="SMART" id="SM00342">
    <property type="entry name" value="HTH_ARAC"/>
    <property type="match status" value="1"/>
</dbReference>